<dbReference type="RefSeq" id="WP_344525895.1">
    <property type="nucleotide sequence ID" value="NZ_BAAAPE010000005.1"/>
</dbReference>
<gene>
    <name evidence="3" type="primary">aztD</name>
    <name evidence="3" type="ORF">GCM10009801_18040</name>
</gene>
<keyword evidence="2" id="KW-0732">Signal</keyword>
<evidence type="ECO:0000313" key="3">
    <source>
        <dbReference type="EMBL" id="GAA2069028.1"/>
    </source>
</evidence>
<organism evidence="3 4">
    <name type="scientific">Streptomyces albiaxialis</name>
    <dbReference type="NCBI Taxonomy" id="329523"/>
    <lineage>
        <taxon>Bacteria</taxon>
        <taxon>Bacillati</taxon>
        <taxon>Actinomycetota</taxon>
        <taxon>Actinomycetes</taxon>
        <taxon>Kitasatosporales</taxon>
        <taxon>Streptomycetaceae</taxon>
        <taxon>Streptomyces</taxon>
    </lineage>
</organism>
<dbReference type="NCBIfam" id="NF038015">
    <property type="entry name" value="AztD"/>
    <property type="match status" value="1"/>
</dbReference>
<dbReference type="InterPro" id="IPR015943">
    <property type="entry name" value="WD40/YVTN_repeat-like_dom_sf"/>
</dbReference>
<evidence type="ECO:0000256" key="1">
    <source>
        <dbReference type="SAM" id="MobiDB-lite"/>
    </source>
</evidence>
<dbReference type="InterPro" id="IPR047697">
    <property type="entry name" value="AztD-like"/>
</dbReference>
<keyword evidence="4" id="KW-1185">Reference proteome</keyword>
<dbReference type="Gene3D" id="2.130.10.10">
    <property type="entry name" value="YVTN repeat-like/Quinoprotein amine dehydrogenase"/>
    <property type="match status" value="2"/>
</dbReference>
<proteinExistence type="predicted"/>
<feature type="region of interest" description="Disordered" evidence="1">
    <location>
        <begin position="29"/>
        <end position="54"/>
    </location>
</feature>
<feature type="chain" id="PRO_5046695756" evidence="2">
    <location>
        <begin position="25"/>
        <end position="403"/>
    </location>
</feature>
<dbReference type="PANTHER" id="PTHR47197:SF3">
    <property type="entry name" value="DIHYDRO-HEME D1 DEHYDROGENASE"/>
    <property type="match status" value="1"/>
</dbReference>
<dbReference type="PROSITE" id="PS51257">
    <property type="entry name" value="PROKAR_LIPOPROTEIN"/>
    <property type="match status" value="1"/>
</dbReference>
<dbReference type="EMBL" id="BAAAPE010000005">
    <property type="protein sequence ID" value="GAA2069028.1"/>
    <property type="molecule type" value="Genomic_DNA"/>
</dbReference>
<evidence type="ECO:0000313" key="4">
    <source>
        <dbReference type="Proteomes" id="UP001500016"/>
    </source>
</evidence>
<comment type="caution">
    <text evidence="3">The sequence shown here is derived from an EMBL/GenBank/DDBJ whole genome shotgun (WGS) entry which is preliminary data.</text>
</comment>
<accession>A0ABP5H974</accession>
<evidence type="ECO:0000256" key="2">
    <source>
        <dbReference type="SAM" id="SignalP"/>
    </source>
</evidence>
<dbReference type="SUPFAM" id="SSF50969">
    <property type="entry name" value="YVTN repeat-like/Quinoprotein amine dehydrogenase"/>
    <property type="match status" value="1"/>
</dbReference>
<sequence>MSSSTRLSRTAAVSALLLASVAVAACGGQDGGTSKTESGGKGKGQGKPAPARVDDPLVATYDGGLYVLDGKTLKVAGDVPLKGYNRVNPAGDDRHVMVSTSQGFRVLDAGRPGLTDIAFKGAEPGHVVLHAGKTVLFTDGTGETRIFDPDDLGRTGGKPETETYKAPSPHHGVSVELENGELVTTLGTAKKRKGIAVLDGKRKEITRNEKCPEVHGEAAAEDEAVVIGCEDGVLIYKDKKITKVDSPTEYGRIGNQKGSEKSPVVLGDYKQDPEAELERPEKVSLINTRTGKMKLLDLGTSYSFRSLARGPQGEAMVLGTDGKIHVIDPEKGEVTRKISAVDSWREPLDWQQARPEIFVRGTTAYVTEPEKKKIHAIDLKSGKKTATGTVEKKPNEIAATVRG</sequence>
<feature type="compositionally biased region" description="Basic and acidic residues" evidence="1">
    <location>
        <begin position="148"/>
        <end position="163"/>
    </location>
</feature>
<feature type="region of interest" description="Disordered" evidence="1">
    <location>
        <begin position="148"/>
        <end position="172"/>
    </location>
</feature>
<feature type="signal peptide" evidence="2">
    <location>
        <begin position="1"/>
        <end position="24"/>
    </location>
</feature>
<dbReference type="Proteomes" id="UP001500016">
    <property type="component" value="Unassembled WGS sequence"/>
</dbReference>
<dbReference type="InterPro" id="IPR011044">
    <property type="entry name" value="Quino_amine_DH_bsu"/>
</dbReference>
<dbReference type="InterPro" id="IPR051200">
    <property type="entry name" value="Host-pathogen_enzymatic-act"/>
</dbReference>
<protein>
    <submittedName>
        <fullName evidence="3">Zinc metallochaperone AztD</fullName>
    </submittedName>
</protein>
<dbReference type="PANTHER" id="PTHR47197">
    <property type="entry name" value="PROTEIN NIRF"/>
    <property type="match status" value="1"/>
</dbReference>
<name>A0ABP5H974_9ACTN</name>
<reference evidence="4" key="1">
    <citation type="journal article" date="2019" name="Int. J. Syst. Evol. Microbiol.">
        <title>The Global Catalogue of Microorganisms (GCM) 10K type strain sequencing project: providing services to taxonomists for standard genome sequencing and annotation.</title>
        <authorList>
            <consortium name="The Broad Institute Genomics Platform"/>
            <consortium name="The Broad Institute Genome Sequencing Center for Infectious Disease"/>
            <person name="Wu L."/>
            <person name="Ma J."/>
        </authorList>
    </citation>
    <scope>NUCLEOTIDE SEQUENCE [LARGE SCALE GENOMIC DNA]</scope>
    <source>
        <strain evidence="4">JCM 15478</strain>
    </source>
</reference>